<keyword evidence="3" id="KW-1185">Reference proteome</keyword>
<dbReference type="EMBL" id="JAFNEN010000096">
    <property type="protein sequence ID" value="KAG8194946.1"/>
    <property type="molecule type" value="Genomic_DNA"/>
</dbReference>
<keyword evidence="1" id="KW-0812">Transmembrane</keyword>
<evidence type="ECO:0000256" key="1">
    <source>
        <dbReference type="SAM" id="Phobius"/>
    </source>
</evidence>
<dbReference type="AlphaFoldDB" id="A0AAV6VFW0"/>
<dbReference type="PANTHER" id="PTHR12840:SF1">
    <property type="entry name" value="NADH DEHYDROGENASE [UBIQUINONE] 1 BETA SUBCOMPLEX SUBUNIT 8, MITOCHONDRIAL"/>
    <property type="match status" value="1"/>
</dbReference>
<organism evidence="2 3">
    <name type="scientific">Oedothorax gibbosus</name>
    <dbReference type="NCBI Taxonomy" id="931172"/>
    <lineage>
        <taxon>Eukaryota</taxon>
        <taxon>Metazoa</taxon>
        <taxon>Ecdysozoa</taxon>
        <taxon>Arthropoda</taxon>
        <taxon>Chelicerata</taxon>
        <taxon>Arachnida</taxon>
        <taxon>Araneae</taxon>
        <taxon>Araneomorphae</taxon>
        <taxon>Entelegynae</taxon>
        <taxon>Araneoidea</taxon>
        <taxon>Linyphiidae</taxon>
        <taxon>Erigoninae</taxon>
        <taxon>Oedothorax</taxon>
    </lineage>
</organism>
<keyword evidence="1" id="KW-0472">Membrane</keyword>
<accession>A0AAV6VFW0</accession>
<dbReference type="InterPro" id="IPR008699">
    <property type="entry name" value="NDUFB8"/>
</dbReference>
<evidence type="ECO:0008006" key="4">
    <source>
        <dbReference type="Google" id="ProtNLM"/>
    </source>
</evidence>
<dbReference type="PANTHER" id="PTHR12840">
    <property type="entry name" value="NADH-UBIQUINONE OXIDOREDUCTASE ASHI SUBUNIT"/>
    <property type="match status" value="1"/>
</dbReference>
<dbReference type="Proteomes" id="UP000827092">
    <property type="component" value="Unassembled WGS sequence"/>
</dbReference>
<gene>
    <name evidence="2" type="ORF">JTE90_021407</name>
</gene>
<keyword evidence="1" id="KW-1133">Transmembrane helix</keyword>
<protein>
    <recommendedName>
        <fullName evidence="4">NADH dehydrogenase [ubiquinone] 1 beta subcomplex subunit 8, mitochondrial</fullName>
    </recommendedName>
</protein>
<evidence type="ECO:0000313" key="2">
    <source>
        <dbReference type="EMBL" id="KAG8194946.1"/>
    </source>
</evidence>
<name>A0AAV6VFW0_9ARAC</name>
<dbReference type="GO" id="GO:0005739">
    <property type="term" value="C:mitochondrion"/>
    <property type="evidence" value="ECO:0007669"/>
    <property type="project" value="InterPro"/>
</dbReference>
<evidence type="ECO:0000313" key="3">
    <source>
        <dbReference type="Proteomes" id="UP000827092"/>
    </source>
</evidence>
<feature type="transmembrane region" description="Helical" evidence="1">
    <location>
        <begin position="135"/>
        <end position="153"/>
    </location>
</feature>
<reference evidence="2 3" key="1">
    <citation type="journal article" date="2022" name="Nat. Ecol. Evol.">
        <title>A masculinizing supergene underlies an exaggerated male reproductive morph in a spider.</title>
        <authorList>
            <person name="Hendrickx F."/>
            <person name="De Corte Z."/>
            <person name="Sonet G."/>
            <person name="Van Belleghem S.M."/>
            <person name="Kostlbacher S."/>
            <person name="Vangestel C."/>
        </authorList>
    </citation>
    <scope>NUCLEOTIDE SEQUENCE [LARGE SCALE GENOMIC DNA]</scope>
    <source>
        <strain evidence="2">W744_W776</strain>
    </source>
</reference>
<dbReference type="Pfam" id="PF05821">
    <property type="entry name" value="NDUF_B8"/>
    <property type="match status" value="1"/>
</dbReference>
<comment type="caution">
    <text evidence="2">The sequence shown here is derived from an EMBL/GenBank/DDBJ whole genome shotgun (WGS) entry which is preliminary data.</text>
</comment>
<sequence>MLRSLSTVRKAINSSKNFRTPFTASRVITRNSSVTTWNKDWKPGPYPRTEEERLAAAKKYNLIPEDYEPYPEDEGMGDYPMFKKFHNESRDQFEPYDYWCLKRNFGEPVHTDVDIFQEDKINFQLKMPFPLWQQFIYLMGGLSIFWGILYYDLTHPYNQRKVPKQFPLDGMTYYTFEADE</sequence>
<proteinExistence type="predicted"/>